<dbReference type="InterPro" id="IPR006172">
    <property type="entry name" value="DNA-dir_DNA_pol_B"/>
</dbReference>
<dbReference type="EC" id="2.7.7.7" evidence="7"/>
<dbReference type="CDD" id="cd05537">
    <property type="entry name" value="POLBc_Pol_II"/>
    <property type="match status" value="1"/>
</dbReference>
<feature type="domain" description="DNA-directed DNA polymerase family B multifunctional" evidence="8">
    <location>
        <begin position="400"/>
        <end position="811"/>
    </location>
</feature>
<dbReference type="Gene3D" id="3.90.1600.10">
    <property type="entry name" value="Palm domain of DNA polymerase"/>
    <property type="match status" value="2"/>
</dbReference>
<evidence type="ECO:0000256" key="5">
    <source>
        <dbReference type="ARBA" id="ARBA00023125"/>
    </source>
</evidence>
<dbReference type="InterPro" id="IPR006134">
    <property type="entry name" value="DNA-dir_DNA_pol_B_multi_dom"/>
</dbReference>
<evidence type="ECO:0000259" key="9">
    <source>
        <dbReference type="Pfam" id="PF03104"/>
    </source>
</evidence>
<dbReference type="RefSeq" id="WP_416205004.1">
    <property type="nucleotide sequence ID" value="NZ_JBBKTX010000003.1"/>
</dbReference>
<dbReference type="Gene3D" id="1.10.132.60">
    <property type="entry name" value="DNA polymerase family B, C-terminal domain"/>
    <property type="match status" value="1"/>
</dbReference>
<dbReference type="SMART" id="SM00486">
    <property type="entry name" value="POLBc"/>
    <property type="match status" value="1"/>
</dbReference>
<dbReference type="PANTHER" id="PTHR10322:SF23">
    <property type="entry name" value="DNA POLYMERASE DELTA CATALYTIC SUBUNIT"/>
    <property type="match status" value="1"/>
</dbReference>
<comment type="similarity">
    <text evidence="1 7">Belongs to the DNA polymerase type-B family.</text>
</comment>
<evidence type="ECO:0000256" key="4">
    <source>
        <dbReference type="ARBA" id="ARBA00022932"/>
    </source>
</evidence>
<dbReference type="EMBL" id="JBBKTX010000003">
    <property type="protein sequence ID" value="MFK4751562.1"/>
    <property type="molecule type" value="Genomic_DNA"/>
</dbReference>
<keyword evidence="2 7" id="KW-0808">Transferase</keyword>
<proteinExistence type="inferred from homology"/>
<dbReference type="Proteomes" id="UP001620597">
    <property type="component" value="Unassembled WGS sequence"/>
</dbReference>
<evidence type="ECO:0000256" key="2">
    <source>
        <dbReference type="ARBA" id="ARBA00022679"/>
    </source>
</evidence>
<evidence type="ECO:0000313" key="11">
    <source>
        <dbReference type="Proteomes" id="UP001620597"/>
    </source>
</evidence>
<dbReference type="Gene3D" id="3.30.70.2250">
    <property type="match status" value="1"/>
</dbReference>
<dbReference type="InterPro" id="IPR043502">
    <property type="entry name" value="DNA/RNA_pol_sf"/>
</dbReference>
<keyword evidence="11" id="KW-1185">Reference proteome</keyword>
<evidence type="ECO:0000256" key="7">
    <source>
        <dbReference type="RuleBase" id="RU000442"/>
    </source>
</evidence>
<comment type="caution">
    <text evidence="10">The sequence shown here is derived from an EMBL/GenBank/DDBJ whole genome shotgun (WGS) entry which is preliminary data.</text>
</comment>
<dbReference type="SUPFAM" id="SSF56672">
    <property type="entry name" value="DNA/RNA polymerases"/>
    <property type="match status" value="1"/>
</dbReference>
<keyword evidence="3 7" id="KW-0548">Nucleotidyltransferase</keyword>
<name>A0ABW8NF63_9GAMM</name>
<protein>
    <recommendedName>
        <fullName evidence="7">DNA polymerase</fullName>
        <ecNumber evidence="7">2.7.7.7</ecNumber>
    </recommendedName>
</protein>
<dbReference type="NCBIfam" id="NF004421">
    <property type="entry name" value="PRK05762.1-2"/>
    <property type="match status" value="1"/>
</dbReference>
<evidence type="ECO:0000256" key="3">
    <source>
        <dbReference type="ARBA" id="ARBA00022695"/>
    </source>
</evidence>
<evidence type="ECO:0000313" key="10">
    <source>
        <dbReference type="EMBL" id="MFK4751562.1"/>
    </source>
</evidence>
<keyword evidence="4 7" id="KW-0239">DNA-directed DNA polymerase</keyword>
<dbReference type="GO" id="GO:0003887">
    <property type="term" value="F:DNA-directed DNA polymerase activity"/>
    <property type="evidence" value="ECO:0007669"/>
    <property type="project" value="UniProtKB-EC"/>
</dbReference>
<dbReference type="InterPro" id="IPR042087">
    <property type="entry name" value="DNA_pol_B_thumb"/>
</dbReference>
<dbReference type="PANTHER" id="PTHR10322">
    <property type="entry name" value="DNA POLYMERASE CATALYTIC SUBUNIT"/>
    <property type="match status" value="1"/>
</dbReference>
<organism evidence="10 11">
    <name type="scientific">Oceanobacter antarcticus</name>
    <dbReference type="NCBI Taxonomy" id="3133425"/>
    <lineage>
        <taxon>Bacteria</taxon>
        <taxon>Pseudomonadati</taxon>
        <taxon>Pseudomonadota</taxon>
        <taxon>Gammaproteobacteria</taxon>
        <taxon>Oceanospirillales</taxon>
        <taxon>Oceanospirillaceae</taxon>
        <taxon>Oceanobacter</taxon>
    </lineage>
</organism>
<dbReference type="InterPro" id="IPR023211">
    <property type="entry name" value="DNA_pol_palm_dom_sf"/>
</dbReference>
<dbReference type="InterPro" id="IPR006133">
    <property type="entry name" value="DNA-dir_DNA_pol_B_exonuc"/>
</dbReference>
<feature type="domain" description="DNA-directed DNA polymerase family B exonuclease" evidence="9">
    <location>
        <begin position="107"/>
        <end position="322"/>
    </location>
</feature>
<dbReference type="InterPro" id="IPR050240">
    <property type="entry name" value="DNA_pol_type-B"/>
</dbReference>
<dbReference type="Pfam" id="PF00136">
    <property type="entry name" value="DNA_pol_B"/>
    <property type="match status" value="1"/>
</dbReference>
<dbReference type="SUPFAM" id="SSF53098">
    <property type="entry name" value="Ribonuclease H-like"/>
    <property type="match status" value="1"/>
</dbReference>
<dbReference type="PROSITE" id="PS00116">
    <property type="entry name" value="DNA_POLYMERASE_B"/>
    <property type="match status" value="1"/>
</dbReference>
<dbReference type="InterPro" id="IPR012337">
    <property type="entry name" value="RNaseH-like_sf"/>
</dbReference>
<keyword evidence="5 7" id="KW-0238">DNA-binding</keyword>
<dbReference type="InterPro" id="IPR017964">
    <property type="entry name" value="DNA-dir_DNA_pol_B_CS"/>
</dbReference>
<evidence type="ECO:0000256" key="6">
    <source>
        <dbReference type="ARBA" id="ARBA00049244"/>
    </source>
</evidence>
<dbReference type="InterPro" id="IPR036397">
    <property type="entry name" value="RNaseH_sf"/>
</dbReference>
<dbReference type="PRINTS" id="PR00106">
    <property type="entry name" value="DNAPOLB"/>
</dbReference>
<evidence type="ECO:0000259" key="8">
    <source>
        <dbReference type="Pfam" id="PF00136"/>
    </source>
</evidence>
<dbReference type="Gene3D" id="3.30.420.10">
    <property type="entry name" value="Ribonuclease H-like superfamily/Ribonuclease H"/>
    <property type="match status" value="1"/>
</dbReference>
<keyword evidence="7" id="KW-0235">DNA replication</keyword>
<evidence type="ECO:0000256" key="1">
    <source>
        <dbReference type="ARBA" id="ARBA00005755"/>
    </source>
</evidence>
<sequence>MTRSLDAFLLTSSWSDAAPDQDSELVFWWQTPVGPLRQQLRQPAVCFIERRHQQEAERMARALGWPVSCRPVALATFDQQAVTACYMPASYSYRWRDLLLNQQIPCREVDVRITDRYLMERFVYGAAVIHYDAAGVSETSVSVAVPNNADAYQTLRGGRLFPGSYRPTLQWLSLDIETNIPRQGEALKLYSVGLVTSQHRCVLLVEQHGAGAATATDPVELVRLADEVAVLHALNDRMAARDPDVILGWNLIQFDLNVLQQKYHEHDIPIRWGRDGSRLQVRRQRNMPDRIIVNMAGRLALDGIELLRAASYQFESFSLNAVSEQLLGDSKLLTGSHRGQDIQRLYQTDLGAFTAYNLQDCDLVWRIFEKLKLLEFAIERSLMTGLALDRMGGSVAAFENLYLPRLHRAGYIAPNLGEGYRAEKSPGGYVMESTPGLFEHVLVLDFKSLYPSIIRTFKIDPMGLIEGLATDATLALPNADWVPGFFGGRFHQQQHILPELIRGLGEHREHAKQQGNKPLSQAIKIIMASCYGVLGSEGCRFHDTRLSASITKRSHEIIQTSSDWISAQGYEVIYGDTDSVFVCLRAAVTDSAADRIGQQLATDLNRWWAENLQQRFGIQSYLEMEYETHYQRFFMPSIRGAETGSKKRYAGLISDADGLPKMVFKGLEAVRSDWTPLARQFQQQLYRKIFLQQPYQHWVQQQLRDLLDGHSDSLLSYRKRLRQPLAMYQRQVPPHARAAMKLDHWRQQNGLMPRYQQGRGWISYRITANGPEPLDDQQDNDQHDGLVYPTAAPDYQHYIDKQLRPIAAAIFQFTGDDVDDLLGTQGSLFGP</sequence>
<gene>
    <name evidence="10" type="ORF">WG929_03970</name>
</gene>
<accession>A0ABW8NF63</accession>
<comment type="catalytic activity">
    <reaction evidence="6 7">
        <text>DNA(n) + a 2'-deoxyribonucleoside 5'-triphosphate = DNA(n+1) + diphosphate</text>
        <dbReference type="Rhea" id="RHEA:22508"/>
        <dbReference type="Rhea" id="RHEA-COMP:17339"/>
        <dbReference type="Rhea" id="RHEA-COMP:17340"/>
        <dbReference type="ChEBI" id="CHEBI:33019"/>
        <dbReference type="ChEBI" id="CHEBI:61560"/>
        <dbReference type="ChEBI" id="CHEBI:173112"/>
        <dbReference type="EC" id="2.7.7.7"/>
    </reaction>
</comment>
<reference evidence="10 11" key="1">
    <citation type="submission" date="2024-03" db="EMBL/GenBank/DDBJ databases">
        <title>High-quality draft genome sequence of Oceanobacter sp. wDCs-4.</title>
        <authorList>
            <person name="Dong C."/>
        </authorList>
    </citation>
    <scope>NUCLEOTIDE SEQUENCE [LARGE SCALE GENOMIC DNA]</scope>
    <source>
        <strain evidence="11">wDCs-4</strain>
    </source>
</reference>
<dbReference type="Pfam" id="PF03104">
    <property type="entry name" value="DNA_pol_B_exo1"/>
    <property type="match status" value="1"/>
</dbReference>